<accession>A0AAX6MJV4</accession>
<protein>
    <recommendedName>
        <fullName evidence="1">Nucleolar 27S pre-rRNA processing Urb2/Npa2 C-terminal domain-containing protein</fullName>
    </recommendedName>
</protein>
<feature type="domain" description="Nucleolar 27S pre-rRNA processing Urb2/Npa2 C-terminal" evidence="1">
    <location>
        <begin position="285"/>
        <end position="511"/>
    </location>
</feature>
<keyword evidence="3" id="KW-1185">Reference proteome</keyword>
<dbReference type="Pfam" id="PF10441">
    <property type="entry name" value="Urb2"/>
    <property type="match status" value="1"/>
</dbReference>
<reference evidence="2 3" key="1">
    <citation type="journal article" date="2024" name="Front Chem Biol">
        <title>Unveiling the potential of Daldinia eschscholtzii MFLUCC 19-0629 through bioactivity and bioinformatics studies for enhanced sustainable agriculture production.</title>
        <authorList>
            <person name="Brooks S."/>
            <person name="Weaver J.A."/>
            <person name="Klomchit A."/>
            <person name="Alharthi S.A."/>
            <person name="Onlamun T."/>
            <person name="Nurani R."/>
            <person name="Vong T.K."/>
            <person name="Alberti F."/>
            <person name="Greco C."/>
        </authorList>
    </citation>
    <scope>NUCLEOTIDE SEQUENCE [LARGE SCALE GENOMIC DNA]</scope>
    <source>
        <strain evidence="2">MFLUCC 19-0629</strain>
    </source>
</reference>
<dbReference type="InterPro" id="IPR052609">
    <property type="entry name" value="Ribosome_Biogenesis_Reg"/>
</dbReference>
<evidence type="ECO:0000313" key="2">
    <source>
        <dbReference type="EMBL" id="KAK6952950.1"/>
    </source>
</evidence>
<comment type="caution">
    <text evidence="2">The sequence shown here is derived from an EMBL/GenBank/DDBJ whole genome shotgun (WGS) entry which is preliminary data.</text>
</comment>
<dbReference type="InterPro" id="IPR018849">
    <property type="entry name" value="Urb2/Npa2_C"/>
</dbReference>
<dbReference type="PANTHER" id="PTHR15682:SF2">
    <property type="entry name" value="UNHEALTHY RIBOSOME BIOGENESIS PROTEIN 2 HOMOLOG"/>
    <property type="match status" value="1"/>
</dbReference>
<dbReference type="GO" id="GO:0005730">
    <property type="term" value="C:nucleolus"/>
    <property type="evidence" value="ECO:0007669"/>
    <property type="project" value="TreeGrafter"/>
</dbReference>
<proteinExistence type="predicted"/>
<dbReference type="Proteomes" id="UP001369815">
    <property type="component" value="Unassembled WGS sequence"/>
</dbReference>
<dbReference type="EMBL" id="JBANMG010000005">
    <property type="protein sequence ID" value="KAK6952950.1"/>
    <property type="molecule type" value="Genomic_DNA"/>
</dbReference>
<dbReference type="AlphaFoldDB" id="A0AAX6MJV4"/>
<evidence type="ECO:0000259" key="1">
    <source>
        <dbReference type="Pfam" id="PF10441"/>
    </source>
</evidence>
<gene>
    <name evidence="2" type="ORF">Daesc_005247</name>
</gene>
<dbReference type="GO" id="GO:0042254">
    <property type="term" value="P:ribosome biogenesis"/>
    <property type="evidence" value="ECO:0007669"/>
    <property type="project" value="TreeGrafter"/>
</dbReference>
<evidence type="ECO:0000313" key="3">
    <source>
        <dbReference type="Proteomes" id="UP001369815"/>
    </source>
</evidence>
<name>A0AAX6MJV4_9PEZI</name>
<organism evidence="2 3">
    <name type="scientific">Daldinia eschscholtzii</name>
    <dbReference type="NCBI Taxonomy" id="292717"/>
    <lineage>
        <taxon>Eukaryota</taxon>
        <taxon>Fungi</taxon>
        <taxon>Dikarya</taxon>
        <taxon>Ascomycota</taxon>
        <taxon>Pezizomycotina</taxon>
        <taxon>Sordariomycetes</taxon>
        <taxon>Xylariomycetidae</taxon>
        <taxon>Xylariales</taxon>
        <taxon>Hypoxylaceae</taxon>
        <taxon>Daldinia</taxon>
    </lineage>
</organism>
<sequence length="512" mass="56744">MWKDDEKVVALLEKLIDLIIRQMVTSADGPSLTYLAEASSFVKGLESKASKYTAAQILLVKSIVSALHNSPNKSYSSSIDVDEATGKLEQMVQTNLTKFASESKKKELVAEDESILISLSGTISGAACVADTCERRIELTEKTISQLESISTSFISKKIHLGWKLQAFLLRNNPDRYDLRDLLRQLEQASTVVDEDLVYNIVEAFVKARGQLIRDQLLGELIGSGKLTSGAIGPILAVRRLVELHQGSAPSSSSSETQDIIDLGVVHERLASLLSRAESLRHFQQLSEVLLLLLDKHANSMTQFNIESTLSSVVRVCSQEGPKFQVPNAAGEIYDKLYRLVALILKRHRLRLTGHFPILLTALRALLATLLADPSLDKADETSSQAHPPWLESHLQPRHAERFTRLLTLICEPSAASVARARSSELDSATDIAKRTAGQDMFTILELYIKLQLEVKVPRDIRKALEPGVYSVLDITPQGCRRVLNESLDANGRAIFRDMFANYKKFGKWTGV</sequence>
<dbReference type="PANTHER" id="PTHR15682">
    <property type="entry name" value="UNHEALTHY RIBOSOME BIOGENESIS PROTEIN 2 HOMOLOG"/>
    <property type="match status" value="1"/>
</dbReference>